<sequence length="39" mass="4657">MHRNVQYAKDRLAAPAARSVREMKRSRNRGRYRKANIQT</sequence>
<reference evidence="2 3" key="1">
    <citation type="submission" date="2015-10" db="EMBL/GenBank/DDBJ databases">
        <title>Genomic differences between typical nodule nitrogen-fixing rhizobial strains and those coming from bean seeds.</title>
        <authorList>
            <person name="Peralta H."/>
            <person name="Aguilar-Vera A."/>
            <person name="Diaz R."/>
            <person name="Mora Y."/>
            <person name="Martinez-Batallar G."/>
            <person name="Salazar E."/>
            <person name="Vargas-Lagunas C."/>
            <person name="Encarnacion S."/>
            <person name="Girard L."/>
            <person name="Mora J."/>
        </authorList>
    </citation>
    <scope>NUCLEOTIDE SEQUENCE [LARGE SCALE GENOMIC DNA]</scope>
    <source>
        <strain evidence="2 3">CFNEI 73</strain>
    </source>
</reference>
<evidence type="ECO:0000313" key="3">
    <source>
        <dbReference type="Proteomes" id="UP000182306"/>
    </source>
</evidence>
<accession>A0A1L3LHG2</accession>
<dbReference type="KEGG" id="same:SAMCFNEI73_Ch0172"/>
<evidence type="ECO:0000313" key="2">
    <source>
        <dbReference type="EMBL" id="APG89508.1"/>
    </source>
</evidence>
<keyword evidence="3" id="KW-1185">Reference proteome</keyword>
<evidence type="ECO:0000256" key="1">
    <source>
        <dbReference type="SAM" id="MobiDB-lite"/>
    </source>
</evidence>
<dbReference type="Proteomes" id="UP000182306">
    <property type="component" value="Chromosome"/>
</dbReference>
<dbReference type="AlphaFoldDB" id="A0A1L3LHG2"/>
<feature type="compositionally biased region" description="Basic residues" evidence="1">
    <location>
        <begin position="26"/>
        <end position="39"/>
    </location>
</feature>
<gene>
    <name evidence="2" type="ORF">SAMCFNEI73_Ch0172</name>
</gene>
<proteinExistence type="predicted"/>
<name>A0A1L3LHG2_9HYPH</name>
<dbReference type="EMBL" id="CP013107">
    <property type="protein sequence ID" value="APG89508.1"/>
    <property type="molecule type" value="Genomic_DNA"/>
</dbReference>
<protein>
    <submittedName>
        <fullName evidence="2">Uncharacterized protein</fullName>
    </submittedName>
</protein>
<feature type="region of interest" description="Disordered" evidence="1">
    <location>
        <begin position="1"/>
        <end position="39"/>
    </location>
</feature>
<organism evidence="2 3">
    <name type="scientific">Sinorhizobium americanum</name>
    <dbReference type="NCBI Taxonomy" id="194963"/>
    <lineage>
        <taxon>Bacteria</taxon>
        <taxon>Pseudomonadati</taxon>
        <taxon>Pseudomonadota</taxon>
        <taxon>Alphaproteobacteria</taxon>
        <taxon>Hyphomicrobiales</taxon>
        <taxon>Rhizobiaceae</taxon>
        <taxon>Sinorhizobium/Ensifer group</taxon>
        <taxon>Sinorhizobium</taxon>
    </lineage>
</organism>
<dbReference type="STRING" id="194963.SAMCFNEI73_Ch0172"/>